<comment type="cofactor">
    <cofactor evidence="1">
        <name>Zn(2+)</name>
        <dbReference type="ChEBI" id="CHEBI:29105"/>
    </cofactor>
</comment>
<dbReference type="InterPro" id="IPR036291">
    <property type="entry name" value="NAD(P)-bd_dom_sf"/>
</dbReference>
<dbReference type="OrthoDB" id="1879366at2759"/>
<dbReference type="SUPFAM" id="SSF50129">
    <property type="entry name" value="GroES-like"/>
    <property type="match status" value="1"/>
</dbReference>
<dbReference type="EMBL" id="GL996527">
    <property type="protein sequence ID" value="EGV62786.1"/>
    <property type="molecule type" value="Genomic_DNA"/>
</dbReference>
<evidence type="ECO:0000256" key="5">
    <source>
        <dbReference type="ARBA" id="ARBA00022833"/>
    </source>
</evidence>
<evidence type="ECO:0000256" key="2">
    <source>
        <dbReference type="ARBA" id="ARBA00008072"/>
    </source>
</evidence>
<comment type="similarity">
    <text evidence="2">Belongs to the zinc-containing alcohol dehydrogenase family.</text>
</comment>
<dbReference type="GO" id="GO:0004022">
    <property type="term" value="F:alcohol dehydrogenase (NAD+) activity"/>
    <property type="evidence" value="ECO:0007669"/>
    <property type="project" value="UniProtKB-EC"/>
</dbReference>
<keyword evidence="5" id="KW-0862">Zinc</keyword>
<keyword evidence="4" id="KW-0479">Metal-binding</keyword>
<feature type="domain" description="Alcohol dehydrogenase-like N-terminal" evidence="9">
    <location>
        <begin position="32"/>
        <end position="146"/>
    </location>
</feature>
<dbReference type="GO" id="GO:0046872">
    <property type="term" value="F:metal ion binding"/>
    <property type="evidence" value="ECO:0007669"/>
    <property type="project" value="UniProtKB-KW"/>
</dbReference>
<gene>
    <name evidence="10" type="ORF">CANTEDRAFT_115586</name>
</gene>
<dbReference type="CDD" id="cd08254">
    <property type="entry name" value="hydroxyacyl_CoA_DH"/>
    <property type="match status" value="1"/>
</dbReference>
<dbReference type="GO" id="GO:0005737">
    <property type="term" value="C:cytoplasm"/>
    <property type="evidence" value="ECO:0007669"/>
    <property type="project" value="TreeGrafter"/>
</dbReference>
<keyword evidence="6" id="KW-0560">Oxidoreductase</keyword>
<dbReference type="InterPro" id="IPR013154">
    <property type="entry name" value="ADH-like_N"/>
</dbReference>
<evidence type="ECO:0000259" key="9">
    <source>
        <dbReference type="Pfam" id="PF08240"/>
    </source>
</evidence>
<dbReference type="Gene3D" id="3.40.50.720">
    <property type="entry name" value="NAD(P)-binding Rossmann-like Domain"/>
    <property type="match status" value="1"/>
</dbReference>
<dbReference type="HOGENOM" id="CLU_026673_11_2_1"/>
<dbReference type="Pfam" id="PF00107">
    <property type="entry name" value="ADH_zinc_N"/>
    <property type="match status" value="1"/>
</dbReference>
<evidence type="ECO:0000313" key="11">
    <source>
        <dbReference type="Proteomes" id="UP000000707"/>
    </source>
</evidence>
<dbReference type="EC" id="1.1.1.1" evidence="3"/>
<dbReference type="STRING" id="590646.G3BB23"/>
<dbReference type="Pfam" id="PF08240">
    <property type="entry name" value="ADH_N"/>
    <property type="match status" value="1"/>
</dbReference>
<dbReference type="Proteomes" id="UP000000707">
    <property type="component" value="Unassembled WGS sequence"/>
</dbReference>
<dbReference type="SUPFAM" id="SSF51735">
    <property type="entry name" value="NAD(P)-binding Rossmann-fold domains"/>
    <property type="match status" value="1"/>
</dbReference>
<evidence type="ECO:0000256" key="1">
    <source>
        <dbReference type="ARBA" id="ARBA00001947"/>
    </source>
</evidence>
<feature type="domain" description="Alcohol dehydrogenase-like C-terminal" evidence="8">
    <location>
        <begin position="187"/>
        <end position="296"/>
    </location>
</feature>
<dbReference type="PANTHER" id="PTHR42940:SF3">
    <property type="entry name" value="ALCOHOL DEHYDROGENASE 1-RELATED"/>
    <property type="match status" value="1"/>
</dbReference>
<dbReference type="EMBL" id="GL996527">
    <property type="protein sequence ID" value="EGV62787.1"/>
    <property type="molecule type" value="Genomic_DNA"/>
</dbReference>
<dbReference type="InterPro" id="IPR013149">
    <property type="entry name" value="ADH-like_C"/>
</dbReference>
<dbReference type="AlphaFoldDB" id="G3BB23"/>
<evidence type="ECO:0000256" key="3">
    <source>
        <dbReference type="ARBA" id="ARBA00013190"/>
    </source>
</evidence>
<evidence type="ECO:0000256" key="6">
    <source>
        <dbReference type="ARBA" id="ARBA00023002"/>
    </source>
</evidence>
<dbReference type="PANTHER" id="PTHR42940">
    <property type="entry name" value="ALCOHOL DEHYDROGENASE 1-RELATED"/>
    <property type="match status" value="1"/>
</dbReference>
<keyword evidence="11" id="KW-1185">Reference proteome</keyword>
<dbReference type="Gene3D" id="3.90.180.10">
    <property type="entry name" value="Medium-chain alcohol dehydrogenases, catalytic domain"/>
    <property type="match status" value="1"/>
</dbReference>
<protein>
    <recommendedName>
        <fullName evidence="3">alcohol dehydrogenase</fullName>
        <ecNumber evidence="3">1.1.1.1</ecNumber>
    </recommendedName>
</protein>
<keyword evidence="7" id="KW-0520">NAD</keyword>
<sequence>MSAIPKTQTAYGYERGKGSVAKYENVPVKQPGDNQLLLKIEAAGLCQSDLHILKVVDEEYPANFIMGHEIAGQIVQVGKNLASDPKYQLGSRYSLCICKSCGVCKNCRKGLDMCCDEVSGYGIGTDGGFQQYIVVENLRSLVPIPEGVSYQEAAVATDSVLTPYHAIRKVQQFLEPTTRVLLFGLGGLGLNALQILRTYGCYVVAVDRKADLEAQAKRYGAAEFYTDIGDSNHPTDSFDICFDFCGYKQTFEDCQDYIARDGKLVIVGLGNLQLNYMNFYLARKEVTIYANFGGTAGEQLACLELVRLGKVKPLIKSVSIDELPYYFDQLAKGKVEGRIVFTPPKL</sequence>
<dbReference type="eggNOG" id="KOG0022">
    <property type="taxonomic scope" value="Eukaryota"/>
</dbReference>
<evidence type="ECO:0000256" key="4">
    <source>
        <dbReference type="ARBA" id="ARBA00022723"/>
    </source>
</evidence>
<accession>G3BB23</accession>
<name>G3BB23_CANTC</name>
<dbReference type="InterPro" id="IPR011032">
    <property type="entry name" value="GroES-like_sf"/>
</dbReference>
<evidence type="ECO:0000313" key="10">
    <source>
        <dbReference type="EMBL" id="EGV62786.1"/>
    </source>
</evidence>
<reference evidence="10 11" key="1">
    <citation type="journal article" date="2011" name="Proc. Natl. Acad. Sci. U.S.A.">
        <title>Comparative genomics of xylose-fermenting fungi for enhanced biofuel production.</title>
        <authorList>
            <person name="Wohlbach D.J."/>
            <person name="Kuo A."/>
            <person name="Sato T.K."/>
            <person name="Potts K.M."/>
            <person name="Salamov A.A."/>
            <person name="LaButti K.M."/>
            <person name="Sun H."/>
            <person name="Clum A."/>
            <person name="Pangilinan J.L."/>
            <person name="Lindquist E.A."/>
            <person name="Lucas S."/>
            <person name="Lapidus A."/>
            <person name="Jin M."/>
            <person name="Gunawan C."/>
            <person name="Balan V."/>
            <person name="Dale B.E."/>
            <person name="Jeffries T.W."/>
            <person name="Zinkel R."/>
            <person name="Barry K.W."/>
            <person name="Grigoriev I.V."/>
            <person name="Gasch A.P."/>
        </authorList>
    </citation>
    <scope>NUCLEOTIDE SEQUENCE [LARGE SCALE GENOMIC DNA]</scope>
    <source>
        <strain evidence="10">ATCC 10573</strain>
        <strain evidence="11">ATCC 10573 / BCRC 21748 / CBS 615 / JCM 9827 / NBRC 10315 / NRRL Y-1498 / VKM Y-70</strain>
    </source>
</reference>
<organism evidence="11">
    <name type="scientific">Candida tenuis (strain ATCC 10573 / BCRC 21748 / CBS 615 / JCM 9827 / NBRC 10315 / NRRL Y-1498 / VKM Y-70)</name>
    <name type="common">Yeast</name>
    <name type="synonym">Yamadazyma tenuis</name>
    <dbReference type="NCBI Taxonomy" id="590646"/>
    <lineage>
        <taxon>Eukaryota</taxon>
        <taxon>Fungi</taxon>
        <taxon>Dikarya</taxon>
        <taxon>Ascomycota</taxon>
        <taxon>Saccharomycotina</taxon>
        <taxon>Pichiomycetes</taxon>
        <taxon>Debaryomycetaceae</taxon>
        <taxon>Yamadazyma</taxon>
    </lineage>
</organism>
<proteinExistence type="inferred from homology"/>
<evidence type="ECO:0000259" key="8">
    <source>
        <dbReference type="Pfam" id="PF00107"/>
    </source>
</evidence>
<evidence type="ECO:0000256" key="7">
    <source>
        <dbReference type="ARBA" id="ARBA00023027"/>
    </source>
</evidence>